<feature type="binding site" evidence="5">
    <location>
        <position position="187"/>
    </location>
    <ligand>
        <name>GTP</name>
        <dbReference type="ChEBI" id="CHEBI:37565"/>
    </ligand>
</feature>
<evidence type="ECO:0000256" key="2">
    <source>
        <dbReference type="ARBA" id="ARBA00022741"/>
    </source>
</evidence>
<dbReference type="PRINTS" id="PR00423">
    <property type="entry name" value="CELLDVISFTSZ"/>
</dbReference>
<dbReference type="PANTHER" id="PTHR30314:SF3">
    <property type="entry name" value="MITOCHONDRIAL DIVISION PROTEIN FSZA"/>
    <property type="match status" value="1"/>
</dbReference>
<dbReference type="Gene3D" id="3.40.50.1440">
    <property type="entry name" value="Tubulin/FtsZ, GTPase domain"/>
    <property type="match status" value="1"/>
</dbReference>
<gene>
    <name evidence="5 11" type="primary">ftsZ</name>
    <name evidence="11" type="ORF">ACFQ19_14530</name>
</gene>
<evidence type="ECO:0000256" key="8">
    <source>
        <dbReference type="SAM" id="MobiDB-lite"/>
    </source>
</evidence>
<evidence type="ECO:0000313" key="12">
    <source>
        <dbReference type="Proteomes" id="UP001597041"/>
    </source>
</evidence>
<proteinExistence type="inferred from homology"/>
<dbReference type="InterPro" id="IPR036525">
    <property type="entry name" value="Tubulin/FtsZ_GTPase_sf"/>
</dbReference>
<dbReference type="InterPro" id="IPR045061">
    <property type="entry name" value="FtsZ/CetZ"/>
</dbReference>
<evidence type="ECO:0000259" key="10">
    <source>
        <dbReference type="SMART" id="SM00865"/>
    </source>
</evidence>
<keyword evidence="4 5" id="KW-0717">Septation</keyword>
<keyword evidence="5 7" id="KW-0132">Cell division</keyword>
<dbReference type="EMBL" id="JBHTKK010000019">
    <property type="protein sequence ID" value="MFD1067224.1"/>
    <property type="molecule type" value="Genomic_DNA"/>
</dbReference>
<dbReference type="NCBIfam" id="TIGR00065">
    <property type="entry name" value="ftsZ"/>
    <property type="match status" value="1"/>
</dbReference>
<dbReference type="SUPFAM" id="SSF55307">
    <property type="entry name" value="Tubulin C-terminal domain-like"/>
    <property type="match status" value="1"/>
</dbReference>
<keyword evidence="12" id="KW-1185">Reference proteome</keyword>
<dbReference type="PROSITE" id="PS01135">
    <property type="entry name" value="FTSZ_2"/>
    <property type="match status" value="1"/>
</dbReference>
<dbReference type="InterPro" id="IPR003008">
    <property type="entry name" value="Tubulin_FtsZ_GTPase"/>
</dbReference>
<dbReference type="GO" id="GO:0051301">
    <property type="term" value="P:cell division"/>
    <property type="evidence" value="ECO:0007669"/>
    <property type="project" value="UniProtKB-KW"/>
</dbReference>
<evidence type="ECO:0000256" key="6">
    <source>
        <dbReference type="NCBIfam" id="TIGR00065"/>
    </source>
</evidence>
<feature type="binding site" evidence="5">
    <location>
        <position position="139"/>
    </location>
    <ligand>
        <name>GTP</name>
        <dbReference type="ChEBI" id="CHEBI:37565"/>
    </ligand>
</feature>
<dbReference type="Proteomes" id="UP001597041">
    <property type="component" value="Unassembled WGS sequence"/>
</dbReference>
<accession>A0ABW3NHU5</accession>
<dbReference type="HAMAP" id="MF_00909">
    <property type="entry name" value="FtsZ"/>
    <property type="match status" value="1"/>
</dbReference>
<comment type="function">
    <text evidence="5 7">Essential cell division protein that forms a contractile ring structure (Z ring) at the future cell division site. The regulation of the ring assembly controls the timing and the location of cell division. One of the functions of the FtsZ ring is to recruit other cell division proteins to the septum to produce a new cell wall between the dividing cells. Binds GTP and shows GTPase activity.</text>
</comment>
<feature type="binding site" evidence="5">
    <location>
        <begin position="21"/>
        <end position="25"/>
    </location>
    <ligand>
        <name>GTP</name>
        <dbReference type="ChEBI" id="CHEBI:37565"/>
    </ligand>
</feature>
<dbReference type="SMART" id="SM00865">
    <property type="entry name" value="Tubulin_C"/>
    <property type="match status" value="1"/>
</dbReference>
<comment type="similarity">
    <text evidence="1 5 7">Belongs to the FtsZ family.</text>
</comment>
<keyword evidence="5" id="KW-0963">Cytoplasm</keyword>
<keyword evidence="3 5" id="KW-0342">GTP-binding</keyword>
<comment type="caution">
    <text evidence="11">The sequence shown here is derived from an EMBL/GenBank/DDBJ whole genome shotgun (WGS) entry which is preliminary data.</text>
</comment>
<dbReference type="Pfam" id="PF12327">
    <property type="entry name" value="FtsZ_C"/>
    <property type="match status" value="1"/>
</dbReference>
<evidence type="ECO:0000256" key="3">
    <source>
        <dbReference type="ARBA" id="ARBA00023134"/>
    </source>
</evidence>
<dbReference type="SMART" id="SM00864">
    <property type="entry name" value="Tubulin"/>
    <property type="match status" value="1"/>
</dbReference>
<name>A0ABW3NHU5_9BACI</name>
<evidence type="ECO:0000313" key="11">
    <source>
        <dbReference type="EMBL" id="MFD1067224.1"/>
    </source>
</evidence>
<feature type="domain" description="Tubulin/FtsZ 2-layer sandwich" evidence="10">
    <location>
        <begin position="207"/>
        <end position="324"/>
    </location>
</feature>
<organism evidence="11 12">
    <name type="scientific">Oceanobacillus locisalsi</name>
    <dbReference type="NCBI Taxonomy" id="546107"/>
    <lineage>
        <taxon>Bacteria</taxon>
        <taxon>Bacillati</taxon>
        <taxon>Bacillota</taxon>
        <taxon>Bacilli</taxon>
        <taxon>Bacillales</taxon>
        <taxon>Bacillaceae</taxon>
        <taxon>Oceanobacillus</taxon>
    </lineage>
</organism>
<comment type="subcellular location">
    <subcellularLocation>
        <location evidence="5">Cytoplasm</location>
    </subcellularLocation>
    <text evidence="5">Assembles at midcell at the inner surface of the cytoplasmic membrane.</text>
</comment>
<dbReference type="Pfam" id="PF00091">
    <property type="entry name" value="Tubulin"/>
    <property type="match status" value="1"/>
</dbReference>
<dbReference type="InterPro" id="IPR020805">
    <property type="entry name" value="Cell_div_FtsZ_CS"/>
</dbReference>
<evidence type="ECO:0000256" key="1">
    <source>
        <dbReference type="ARBA" id="ARBA00009690"/>
    </source>
</evidence>
<keyword evidence="2 5" id="KW-0547">Nucleotide-binding</keyword>
<protein>
    <recommendedName>
        <fullName evidence="5 6">Cell division protein FtsZ</fullName>
    </recommendedName>
</protein>
<dbReference type="PANTHER" id="PTHR30314">
    <property type="entry name" value="CELL DIVISION PROTEIN FTSZ-RELATED"/>
    <property type="match status" value="1"/>
</dbReference>
<dbReference type="InterPro" id="IPR037103">
    <property type="entry name" value="Tubulin/FtsZ-like_C"/>
</dbReference>
<dbReference type="InterPro" id="IPR024757">
    <property type="entry name" value="FtsZ_C"/>
</dbReference>
<dbReference type="InterPro" id="IPR000158">
    <property type="entry name" value="Cell_div_FtsZ"/>
</dbReference>
<feature type="region of interest" description="Disordered" evidence="8">
    <location>
        <begin position="319"/>
        <end position="385"/>
    </location>
</feature>
<comment type="subunit">
    <text evidence="5">Homodimer. Polymerizes to form a dynamic ring structure in a strictly GTP-dependent manner. Interacts directly with several other division proteins.</text>
</comment>
<dbReference type="PROSITE" id="PS01134">
    <property type="entry name" value="FTSZ_1"/>
    <property type="match status" value="1"/>
</dbReference>
<feature type="domain" description="Tubulin/FtsZ GTPase" evidence="9">
    <location>
        <begin position="13"/>
        <end position="205"/>
    </location>
</feature>
<evidence type="ECO:0000256" key="4">
    <source>
        <dbReference type="ARBA" id="ARBA00023210"/>
    </source>
</evidence>
<dbReference type="Gene3D" id="3.30.1330.20">
    <property type="entry name" value="Tubulin/FtsZ, C-terminal domain"/>
    <property type="match status" value="1"/>
</dbReference>
<evidence type="ECO:0000256" key="5">
    <source>
        <dbReference type="HAMAP-Rule" id="MF_00909"/>
    </source>
</evidence>
<feature type="binding site" evidence="5">
    <location>
        <position position="143"/>
    </location>
    <ligand>
        <name>GTP</name>
        <dbReference type="ChEBI" id="CHEBI:37565"/>
    </ligand>
</feature>
<evidence type="ECO:0000256" key="7">
    <source>
        <dbReference type="RuleBase" id="RU000631"/>
    </source>
</evidence>
<dbReference type="InterPro" id="IPR018316">
    <property type="entry name" value="Tubulin/FtsZ_2-layer-sand-dom"/>
</dbReference>
<feature type="binding site" evidence="5">
    <location>
        <begin position="108"/>
        <end position="110"/>
    </location>
    <ligand>
        <name>GTP</name>
        <dbReference type="ChEBI" id="CHEBI:37565"/>
    </ligand>
</feature>
<reference evidence="12" key="1">
    <citation type="journal article" date="2019" name="Int. J. Syst. Evol. Microbiol.">
        <title>The Global Catalogue of Microorganisms (GCM) 10K type strain sequencing project: providing services to taxonomists for standard genome sequencing and annotation.</title>
        <authorList>
            <consortium name="The Broad Institute Genomics Platform"/>
            <consortium name="The Broad Institute Genome Sequencing Center for Infectious Disease"/>
            <person name="Wu L."/>
            <person name="Ma J."/>
        </authorList>
    </citation>
    <scope>NUCLEOTIDE SEQUENCE [LARGE SCALE GENOMIC DNA]</scope>
    <source>
        <strain evidence="12">CCUG 56608</strain>
    </source>
</reference>
<evidence type="ECO:0000259" key="9">
    <source>
        <dbReference type="SMART" id="SM00864"/>
    </source>
</evidence>
<dbReference type="CDD" id="cd02201">
    <property type="entry name" value="FtsZ_type1"/>
    <property type="match status" value="1"/>
</dbReference>
<dbReference type="RefSeq" id="WP_379593285.1">
    <property type="nucleotide sequence ID" value="NZ_JBHTKK010000019.1"/>
</dbReference>
<keyword evidence="5 7" id="KW-0131">Cell cycle</keyword>
<feature type="compositionally biased region" description="Low complexity" evidence="8">
    <location>
        <begin position="330"/>
        <end position="345"/>
    </location>
</feature>
<sequence length="385" mass="40737">MLDFDTNMEELATIKVIGVGGGGNNAVNRMIEHGVEGVEFIAVNTDAQALNLSQAESQIQIGGKLTRGLGAGANPEVGKKAAEESKEQLEEALKGADMVFVTAGMGGGTGTGAAPVIAQVAKDLGALTVGVVTRPFSFEGRRRSTQAVSGIDTLKGSVDTLIVIPNDRLLEIVDKNTPMLEAFREADNVLRQGVQGISDLIAKPGLINVDFADVKTIMYDKGSALMGIGIATGETRATEAAKKAVSSPLLETSIDGAHGILMNITGGTNLSLYEVQEAADLVTSAADQEVNVIFGSVINENLNDEIVVTVIATGFDENAQPKAETRQKQQRPTTGQTQQAATSQPNNESNPSRERETSNPSPSKPRPEEDELDIPTFLRNRNRNR</sequence>
<dbReference type="InterPro" id="IPR008280">
    <property type="entry name" value="Tub_FtsZ_C"/>
</dbReference>
<dbReference type="SUPFAM" id="SSF52490">
    <property type="entry name" value="Tubulin nucleotide-binding domain-like"/>
    <property type="match status" value="1"/>
</dbReference>